<dbReference type="Pfam" id="PF20160">
    <property type="entry name" value="C-JID"/>
    <property type="match status" value="2"/>
</dbReference>
<feature type="compositionally biased region" description="Basic and acidic residues" evidence="3">
    <location>
        <begin position="200"/>
        <end position="213"/>
    </location>
</feature>
<name>A0A5N6RLG2_9ROSI</name>
<evidence type="ECO:0000259" key="4">
    <source>
        <dbReference type="Pfam" id="PF20160"/>
    </source>
</evidence>
<dbReference type="AlphaFoldDB" id="A0A5N6RLG2"/>
<reference evidence="5 6" key="1">
    <citation type="submission" date="2019-06" db="EMBL/GenBank/DDBJ databases">
        <title>A chromosomal-level reference genome of Carpinus fangiana (Coryloideae, Betulaceae).</title>
        <authorList>
            <person name="Yang X."/>
            <person name="Wang Z."/>
            <person name="Zhang L."/>
            <person name="Hao G."/>
            <person name="Liu J."/>
            <person name="Yang Y."/>
        </authorList>
    </citation>
    <scope>NUCLEOTIDE SEQUENCE [LARGE SCALE GENOMIC DNA]</scope>
    <source>
        <strain evidence="5">Cfa_2016G</strain>
        <tissue evidence="5">Leaf</tissue>
    </source>
</reference>
<organism evidence="5 6">
    <name type="scientific">Carpinus fangiana</name>
    <dbReference type="NCBI Taxonomy" id="176857"/>
    <lineage>
        <taxon>Eukaryota</taxon>
        <taxon>Viridiplantae</taxon>
        <taxon>Streptophyta</taxon>
        <taxon>Embryophyta</taxon>
        <taxon>Tracheophyta</taxon>
        <taxon>Spermatophyta</taxon>
        <taxon>Magnoliopsida</taxon>
        <taxon>eudicotyledons</taxon>
        <taxon>Gunneridae</taxon>
        <taxon>Pentapetalae</taxon>
        <taxon>rosids</taxon>
        <taxon>fabids</taxon>
        <taxon>Fagales</taxon>
        <taxon>Betulaceae</taxon>
        <taxon>Carpinus</taxon>
    </lineage>
</organism>
<feature type="region of interest" description="Disordered" evidence="3">
    <location>
        <begin position="187"/>
        <end position="213"/>
    </location>
</feature>
<keyword evidence="6" id="KW-1185">Reference proteome</keyword>
<feature type="compositionally biased region" description="Polar residues" evidence="3">
    <location>
        <begin position="187"/>
        <end position="197"/>
    </location>
</feature>
<accession>A0A5N6RLG2</accession>
<evidence type="ECO:0000256" key="2">
    <source>
        <dbReference type="ARBA" id="ARBA00022737"/>
    </source>
</evidence>
<proteinExistence type="predicted"/>
<dbReference type="OrthoDB" id="1744772at2759"/>
<evidence type="ECO:0000256" key="1">
    <source>
        <dbReference type="ARBA" id="ARBA00022614"/>
    </source>
</evidence>
<keyword evidence="2" id="KW-0677">Repeat</keyword>
<evidence type="ECO:0000313" key="5">
    <source>
        <dbReference type="EMBL" id="KAE8100362.1"/>
    </source>
</evidence>
<evidence type="ECO:0000313" key="6">
    <source>
        <dbReference type="Proteomes" id="UP000327013"/>
    </source>
</evidence>
<gene>
    <name evidence="5" type="ORF">FH972_018269</name>
</gene>
<protein>
    <recommendedName>
        <fullName evidence="4">C-JID domain-containing protein</fullName>
    </recommendedName>
</protein>
<feature type="domain" description="C-JID" evidence="4">
    <location>
        <begin position="240"/>
        <end position="381"/>
    </location>
</feature>
<dbReference type="Proteomes" id="UP000327013">
    <property type="component" value="Chromosome 7"/>
</dbReference>
<dbReference type="InterPro" id="IPR045344">
    <property type="entry name" value="C-JID"/>
</dbReference>
<feature type="domain" description="C-JID" evidence="4">
    <location>
        <begin position="33"/>
        <end position="168"/>
    </location>
</feature>
<evidence type="ECO:0000256" key="3">
    <source>
        <dbReference type="SAM" id="MobiDB-lite"/>
    </source>
</evidence>
<keyword evidence="1" id="KW-0433">Leucine-rich repeat</keyword>
<sequence>MADQEKRNKQNRLLIPMNCIEDFHRHLLYNSCFPQSEILDWFSHTSDRPKVRISLPPNLYDDPMWTGLALFVSFSVLFGSLDSQVHCRFGFVSQNGTFGLGCPYSYCLLEEDLNLLKLDGFMWLSYIPSGWFPKWLNRCSSIEISFSNCPNLMVHKCGLQLLYQNDEEKFREIIRLCKSSFSNNYENEGKASTSNTFNDEDTHPERFGSNEDLHNKASIRPRNQCNLPDFDPCLVYDSCFPPNEILEWFSHRSDEPQMIIYLPPNLYDDPSWKGLALCVSFSLQEQGTTIVDNLDSQVPCNQLTFLLETAIGSLEPLHKYCPTEEDLTVLRLGGFIWLSYIPRGSFPNWLIHSNFIEASIATGIPGLTLHKCGFCLLYENEERVSGNKDPLIPGLKTRAKMIRTTKVTCRTSIDALSIIFDFLQMKFWTVEEHGTTIVNNRNLPAPCGFVICEFIWLSYIPREFLRNRLNHSSFIEASIGTDLPGLTVQKCGFHLLYENEEIEFKEIIRQLSQTRDGGMSVIN</sequence>
<dbReference type="EMBL" id="CM017327">
    <property type="protein sequence ID" value="KAE8100362.1"/>
    <property type="molecule type" value="Genomic_DNA"/>
</dbReference>